<comment type="caution">
    <text evidence="1">The sequence shown here is derived from an EMBL/GenBank/DDBJ whole genome shotgun (WGS) entry which is preliminary data.</text>
</comment>
<dbReference type="Proteomes" id="UP001500420">
    <property type="component" value="Unassembled WGS sequence"/>
</dbReference>
<organism evidence="1 2">
    <name type="scientific">Natronoarchaeum mannanilyticum</name>
    <dbReference type="NCBI Taxonomy" id="926360"/>
    <lineage>
        <taxon>Archaea</taxon>
        <taxon>Methanobacteriati</taxon>
        <taxon>Methanobacteriota</taxon>
        <taxon>Stenosarchaea group</taxon>
        <taxon>Halobacteria</taxon>
        <taxon>Halobacteriales</taxon>
        <taxon>Natronoarchaeaceae</taxon>
    </lineage>
</organism>
<gene>
    <name evidence="1" type="ORF">GCM10009020_08100</name>
</gene>
<evidence type="ECO:0008006" key="3">
    <source>
        <dbReference type="Google" id="ProtNLM"/>
    </source>
</evidence>
<reference evidence="1 2" key="1">
    <citation type="journal article" date="2019" name="Int. J. Syst. Evol. Microbiol.">
        <title>The Global Catalogue of Microorganisms (GCM) 10K type strain sequencing project: providing services to taxonomists for standard genome sequencing and annotation.</title>
        <authorList>
            <consortium name="The Broad Institute Genomics Platform"/>
            <consortium name="The Broad Institute Genome Sequencing Center for Infectious Disease"/>
            <person name="Wu L."/>
            <person name="Ma J."/>
        </authorList>
    </citation>
    <scope>NUCLEOTIDE SEQUENCE [LARGE SCALE GENOMIC DNA]</scope>
    <source>
        <strain evidence="1 2">JCM 16328</strain>
    </source>
</reference>
<proteinExistence type="predicted"/>
<evidence type="ECO:0000313" key="2">
    <source>
        <dbReference type="Proteomes" id="UP001500420"/>
    </source>
</evidence>
<evidence type="ECO:0000313" key="1">
    <source>
        <dbReference type="EMBL" id="GAA0665431.1"/>
    </source>
</evidence>
<sequence>MIEPPFVTDADLSRTYDSGAYEDPYDRIEDYRRVIEYAADHPNRGSQAIATALELPRSRIRPWVDGDAKPDPMRGVEIAEQHGWLRLTYDDPKFQALNRLVAWVFSGGSLASDTFAPLFAVESESDADQLRSDFETLGVKYAVERDDDPDRATELRPTAHGTVLGRVLHVLGAPIADKNPDASISLPAYLDDAPGSIRLDFVDVYLLNRAVEFEDKRMLQVAEDRSPDYLEALAAFFESVAGESVTVSAKNIYLSSAAAQSLYEKIGSPK</sequence>
<keyword evidence="2" id="KW-1185">Reference proteome</keyword>
<protein>
    <recommendedName>
        <fullName evidence="3">XRE family transcriptional regulator</fullName>
    </recommendedName>
</protein>
<dbReference type="EMBL" id="BAAADV010000001">
    <property type="protein sequence ID" value="GAA0665431.1"/>
    <property type="molecule type" value="Genomic_DNA"/>
</dbReference>
<dbReference type="AlphaFoldDB" id="A0AAV3T744"/>
<accession>A0AAV3T744</accession>
<name>A0AAV3T744_9EURY</name>